<sequence>MAFDKLNPNQRSRFHAMFERWLCNATDQEYQEFANLRELIAPGQVCSVVRIALTCVSDPVMINRLPASLREALLAENWPVGYAAA</sequence>
<reference evidence="2" key="1">
    <citation type="journal article" date="2019" name="Int. J. Syst. Evol. Microbiol.">
        <title>The Global Catalogue of Microorganisms (GCM) 10K type strain sequencing project: providing services to taxonomists for standard genome sequencing and annotation.</title>
        <authorList>
            <consortium name="The Broad Institute Genomics Platform"/>
            <consortium name="The Broad Institute Genome Sequencing Center for Infectious Disease"/>
            <person name="Wu L."/>
            <person name="Ma J."/>
        </authorList>
    </citation>
    <scope>NUCLEOTIDE SEQUENCE [LARGE SCALE GENOMIC DNA]</scope>
    <source>
        <strain evidence="2">LMG 29247</strain>
    </source>
</reference>
<protein>
    <submittedName>
        <fullName evidence="1">Uncharacterized protein</fullName>
    </submittedName>
</protein>
<evidence type="ECO:0000313" key="2">
    <source>
        <dbReference type="Proteomes" id="UP001597304"/>
    </source>
</evidence>
<evidence type="ECO:0000313" key="1">
    <source>
        <dbReference type="EMBL" id="MFD1709814.1"/>
    </source>
</evidence>
<gene>
    <name evidence="1" type="ORF">ACFSF0_04300</name>
</gene>
<organism evidence="1 2">
    <name type="scientific">Ottowia flava</name>
    <dbReference type="NCBI Taxonomy" id="2675430"/>
    <lineage>
        <taxon>Bacteria</taxon>
        <taxon>Pseudomonadati</taxon>
        <taxon>Pseudomonadota</taxon>
        <taxon>Betaproteobacteria</taxon>
        <taxon>Burkholderiales</taxon>
        <taxon>Comamonadaceae</taxon>
        <taxon>Ottowia</taxon>
    </lineage>
</organism>
<proteinExistence type="predicted"/>
<dbReference type="EMBL" id="JBHUEJ010000010">
    <property type="protein sequence ID" value="MFD1709814.1"/>
    <property type="molecule type" value="Genomic_DNA"/>
</dbReference>
<name>A0ABW4KNZ6_9BURK</name>
<comment type="caution">
    <text evidence="1">The sequence shown here is derived from an EMBL/GenBank/DDBJ whole genome shotgun (WGS) entry which is preliminary data.</text>
</comment>
<accession>A0ABW4KNZ6</accession>
<dbReference type="Proteomes" id="UP001597304">
    <property type="component" value="Unassembled WGS sequence"/>
</dbReference>
<dbReference type="RefSeq" id="WP_028603756.1">
    <property type="nucleotide sequence ID" value="NZ_JBHUEJ010000010.1"/>
</dbReference>
<keyword evidence="2" id="KW-1185">Reference proteome</keyword>